<comment type="caution">
    <text evidence="1">The sequence shown here is derived from an EMBL/GenBank/DDBJ whole genome shotgun (WGS) entry which is preliminary data.</text>
</comment>
<accession>T0K693</accession>
<dbReference type="EMBL" id="AUWY01000074">
    <property type="protein sequence ID" value="EQB32179.1"/>
    <property type="molecule type" value="Genomic_DNA"/>
</dbReference>
<dbReference type="STRING" id="1346791.M529_10275"/>
<keyword evidence="2" id="KW-1185">Reference proteome</keyword>
<organism evidence="1 2">
    <name type="scientific">Sphingobium ummariense RL-3</name>
    <dbReference type="NCBI Taxonomy" id="1346791"/>
    <lineage>
        <taxon>Bacteria</taxon>
        <taxon>Pseudomonadati</taxon>
        <taxon>Pseudomonadota</taxon>
        <taxon>Alphaproteobacteria</taxon>
        <taxon>Sphingomonadales</taxon>
        <taxon>Sphingomonadaceae</taxon>
        <taxon>Sphingobium</taxon>
    </lineage>
</organism>
<proteinExistence type="predicted"/>
<gene>
    <name evidence="1" type="ORF">M529_10275</name>
</gene>
<evidence type="ECO:0000313" key="2">
    <source>
        <dbReference type="Proteomes" id="UP000015523"/>
    </source>
</evidence>
<sequence>MSATDYDLELEQLEERATGKLATADTFDGAAFEALSTIISRTKPGTFEK</sequence>
<dbReference type="Proteomes" id="UP000015523">
    <property type="component" value="Unassembled WGS sequence"/>
</dbReference>
<protein>
    <submittedName>
        <fullName evidence="1">Uncharacterized protein</fullName>
    </submittedName>
</protein>
<dbReference type="PATRIC" id="fig|1346791.3.peg.1974"/>
<name>T0K693_9SPHN</name>
<dbReference type="RefSeq" id="WP_021317874.1">
    <property type="nucleotide sequence ID" value="NZ_AUWY01000074.1"/>
</dbReference>
<reference evidence="1 2" key="1">
    <citation type="journal article" date="2013" name="Genome Announc.">
        <title>Draft Genome Sequence of Sphingobium ummariense Strain RL-3, a Hexachlorocyclohexane-Degrading Bacterium.</title>
        <authorList>
            <person name="Kohli P."/>
            <person name="Dua A."/>
            <person name="Sangwan N."/>
            <person name="Oldach P."/>
            <person name="Khurana J.P."/>
            <person name="Lal R."/>
        </authorList>
    </citation>
    <scope>NUCLEOTIDE SEQUENCE [LARGE SCALE GENOMIC DNA]</scope>
    <source>
        <strain evidence="1 2">RL-3</strain>
    </source>
</reference>
<dbReference type="OrthoDB" id="7451386at2"/>
<evidence type="ECO:0000313" key="1">
    <source>
        <dbReference type="EMBL" id="EQB32179.1"/>
    </source>
</evidence>
<dbReference type="AlphaFoldDB" id="T0K693"/>